<comment type="function">
    <text evidence="9 10">This protein specifically catalyzes the removal of signal peptides from prolipoproteins.</text>
</comment>
<evidence type="ECO:0000256" key="11">
    <source>
        <dbReference type="RuleBase" id="RU004181"/>
    </source>
</evidence>
<comment type="pathway">
    <text evidence="9">Protein modification; lipoprotein biosynthesis (signal peptide cleavage).</text>
</comment>
<dbReference type="Proteomes" id="UP000094056">
    <property type="component" value="Unassembled WGS sequence"/>
</dbReference>
<keyword evidence="12" id="KW-0449">Lipoprotein</keyword>
<dbReference type="UniPathway" id="UPA00665"/>
<feature type="transmembrane region" description="Helical" evidence="9">
    <location>
        <begin position="95"/>
        <end position="113"/>
    </location>
</feature>
<name>A0A1E3X552_9BACT</name>
<keyword evidence="8 9" id="KW-0472">Membrane</keyword>
<evidence type="ECO:0000256" key="5">
    <source>
        <dbReference type="ARBA" id="ARBA00022750"/>
    </source>
</evidence>
<keyword evidence="3 9" id="KW-0645">Protease</keyword>
<dbReference type="HAMAP" id="MF_00161">
    <property type="entry name" value="LspA"/>
    <property type="match status" value="1"/>
</dbReference>
<keyword evidence="7 9" id="KW-1133">Transmembrane helix</keyword>
<sequence length="168" mass="18799">MKRIEKTTIILLILSSCIGCDQVTKNIAKQNLNQFETINLLKGTLQLRYVENSGGFLGFGSLLPESIRFWLFTVLVGFFIVGMLLYLLISNRLTFQVTVSFSLIISGAIGNFVDRLLYEGKVIDFLNLGVGSLRTGIFNVADFVIIMGMIWIIIISIKGKRRSNSHSD</sequence>
<gene>
    <name evidence="12" type="primary">lspA_2</name>
    <name evidence="9" type="synonym">lspA</name>
    <name evidence="12" type="ORF">SCARUB_04143</name>
</gene>
<feature type="transmembrane region" description="Helical" evidence="9">
    <location>
        <begin position="67"/>
        <end position="88"/>
    </location>
</feature>
<evidence type="ECO:0000256" key="8">
    <source>
        <dbReference type="ARBA" id="ARBA00023136"/>
    </source>
</evidence>
<dbReference type="EMBL" id="MAYW01000181">
    <property type="protein sequence ID" value="ODS30748.1"/>
    <property type="molecule type" value="Genomic_DNA"/>
</dbReference>
<dbReference type="AlphaFoldDB" id="A0A1E3X552"/>
<dbReference type="GO" id="GO:0005886">
    <property type="term" value="C:plasma membrane"/>
    <property type="evidence" value="ECO:0007669"/>
    <property type="project" value="UniProtKB-SubCell"/>
</dbReference>
<evidence type="ECO:0000256" key="9">
    <source>
        <dbReference type="HAMAP-Rule" id="MF_00161"/>
    </source>
</evidence>
<evidence type="ECO:0000256" key="6">
    <source>
        <dbReference type="ARBA" id="ARBA00022801"/>
    </source>
</evidence>
<feature type="transmembrane region" description="Helical" evidence="9">
    <location>
        <begin position="133"/>
        <end position="157"/>
    </location>
</feature>
<dbReference type="Pfam" id="PF01252">
    <property type="entry name" value="Peptidase_A8"/>
    <property type="match status" value="1"/>
</dbReference>
<keyword evidence="2 9" id="KW-1003">Cell membrane</keyword>
<dbReference type="EC" id="3.4.23.36" evidence="9"/>
<dbReference type="InterPro" id="IPR001872">
    <property type="entry name" value="Peptidase_A8"/>
</dbReference>
<evidence type="ECO:0000256" key="7">
    <source>
        <dbReference type="ARBA" id="ARBA00022989"/>
    </source>
</evidence>
<evidence type="ECO:0000256" key="1">
    <source>
        <dbReference type="ARBA" id="ARBA00006139"/>
    </source>
</evidence>
<comment type="caution">
    <text evidence="12">The sequence shown here is derived from an EMBL/GenBank/DDBJ whole genome shotgun (WGS) entry which is preliminary data.</text>
</comment>
<evidence type="ECO:0000256" key="4">
    <source>
        <dbReference type="ARBA" id="ARBA00022692"/>
    </source>
</evidence>
<dbReference type="PANTHER" id="PTHR33695:SF1">
    <property type="entry name" value="LIPOPROTEIN SIGNAL PEPTIDASE"/>
    <property type="match status" value="1"/>
</dbReference>
<keyword evidence="5 9" id="KW-0064">Aspartyl protease</keyword>
<comment type="catalytic activity">
    <reaction evidence="9 10">
        <text>Release of signal peptides from bacterial membrane prolipoproteins. Hydrolyzes -Xaa-Yaa-Zaa-|-(S,diacylglyceryl)Cys-, in which Xaa is hydrophobic (preferably Leu), and Yaa (Ala or Ser) and Zaa (Gly or Ala) have small, neutral side chains.</text>
        <dbReference type="EC" id="3.4.23.36"/>
    </reaction>
</comment>
<protein>
    <recommendedName>
        <fullName evidence="9">Lipoprotein signal peptidase</fullName>
        <ecNumber evidence="9">3.4.23.36</ecNumber>
    </recommendedName>
    <alternativeName>
        <fullName evidence="9">Prolipoprotein signal peptidase</fullName>
    </alternativeName>
    <alternativeName>
        <fullName evidence="9">Signal peptidase II</fullName>
        <shortName evidence="9">SPase II</shortName>
    </alternativeName>
</protein>
<dbReference type="PROSITE" id="PS51257">
    <property type="entry name" value="PROKAR_LIPOPROTEIN"/>
    <property type="match status" value="1"/>
</dbReference>
<dbReference type="PRINTS" id="PR00781">
    <property type="entry name" value="LIPOSIGPTASE"/>
</dbReference>
<evidence type="ECO:0000256" key="2">
    <source>
        <dbReference type="ARBA" id="ARBA00022475"/>
    </source>
</evidence>
<feature type="active site" evidence="9">
    <location>
        <position position="124"/>
    </location>
</feature>
<keyword evidence="6 9" id="KW-0378">Hydrolase</keyword>
<evidence type="ECO:0000313" key="12">
    <source>
        <dbReference type="EMBL" id="ODS30748.1"/>
    </source>
</evidence>
<dbReference type="GO" id="GO:0004190">
    <property type="term" value="F:aspartic-type endopeptidase activity"/>
    <property type="evidence" value="ECO:0007669"/>
    <property type="project" value="UniProtKB-UniRule"/>
</dbReference>
<evidence type="ECO:0000256" key="10">
    <source>
        <dbReference type="RuleBase" id="RU000594"/>
    </source>
</evidence>
<organism evidence="12 13">
    <name type="scientific">Candidatus Scalindua rubra</name>
    <dbReference type="NCBI Taxonomy" id="1872076"/>
    <lineage>
        <taxon>Bacteria</taxon>
        <taxon>Pseudomonadati</taxon>
        <taxon>Planctomycetota</taxon>
        <taxon>Candidatus Brocadiia</taxon>
        <taxon>Candidatus Brocadiales</taxon>
        <taxon>Candidatus Scalinduaceae</taxon>
        <taxon>Candidatus Scalindua</taxon>
    </lineage>
</organism>
<accession>A0A1E3X552</accession>
<evidence type="ECO:0000256" key="3">
    <source>
        <dbReference type="ARBA" id="ARBA00022670"/>
    </source>
</evidence>
<dbReference type="PANTHER" id="PTHR33695">
    <property type="entry name" value="LIPOPROTEIN SIGNAL PEPTIDASE"/>
    <property type="match status" value="1"/>
</dbReference>
<proteinExistence type="inferred from homology"/>
<dbReference type="PROSITE" id="PS00855">
    <property type="entry name" value="SPASE_II"/>
    <property type="match status" value="1"/>
</dbReference>
<reference evidence="12 13" key="1">
    <citation type="submission" date="2016-07" db="EMBL/GenBank/DDBJ databases">
        <title>Draft genome of Scalindua rubra, obtained from a brine-seawater interface in the Red Sea, sheds light on salt adaptation in anammox bacteria.</title>
        <authorList>
            <person name="Speth D.R."/>
            <person name="Lagkouvardos I."/>
            <person name="Wang Y."/>
            <person name="Qian P.-Y."/>
            <person name="Dutilh B.E."/>
            <person name="Jetten M.S."/>
        </authorList>
    </citation>
    <scope>NUCLEOTIDE SEQUENCE [LARGE SCALE GENOMIC DNA]</scope>
    <source>
        <strain evidence="12">BSI-1</strain>
    </source>
</reference>
<comment type="caution">
    <text evidence="9">Lacks conserved residue(s) required for the propagation of feature annotation.</text>
</comment>
<comment type="subcellular location">
    <subcellularLocation>
        <location evidence="9">Cell membrane</location>
        <topology evidence="9">Multi-pass membrane protein</topology>
    </subcellularLocation>
</comment>
<comment type="similarity">
    <text evidence="1 9 11">Belongs to the peptidase A8 family.</text>
</comment>
<dbReference type="NCBIfam" id="TIGR00077">
    <property type="entry name" value="lspA"/>
    <property type="match status" value="1"/>
</dbReference>
<evidence type="ECO:0000313" key="13">
    <source>
        <dbReference type="Proteomes" id="UP000094056"/>
    </source>
</evidence>
<feature type="active site" evidence="9">
    <location>
        <position position="142"/>
    </location>
</feature>
<dbReference type="GO" id="GO:0006508">
    <property type="term" value="P:proteolysis"/>
    <property type="evidence" value="ECO:0007669"/>
    <property type="project" value="UniProtKB-KW"/>
</dbReference>
<keyword evidence="4 9" id="KW-0812">Transmembrane</keyword>